<name>A0AA43T400_9BIFI</name>
<dbReference type="RefSeq" id="WP_281105351.1">
    <property type="nucleotide sequence ID" value="NZ_JAOPMH010000001.1"/>
</dbReference>
<comment type="caution">
    <text evidence="1">The sequence shown here is derived from an EMBL/GenBank/DDBJ whole genome shotgun (WGS) entry which is preliminary data.</text>
</comment>
<accession>A0AA43T400</accession>
<sequence length="189" mass="21799">MKNLLTCPCCGGTPKFRYQAKTEIHGMWDGSPVYRPKGWEYSHLCPAERDLQTAGGNGFATLHEAERDWQYKVGSFLRNPMNSFHPFIETGAELLTELDDCLVGERLHLGDKVTLSRRSMTVRGVVQFIQRTSVGQISIILRDTDTIKFVIYTPVRERRKYMFSYHVERRFHWTKKPKGSSATHTIVDD</sequence>
<dbReference type="Proteomes" id="UP001161916">
    <property type="component" value="Unassembled WGS sequence"/>
</dbReference>
<dbReference type="AlphaFoldDB" id="A0AA43T400"/>
<reference evidence="1" key="2">
    <citation type="journal article" date="2023" name="Gut Microbes">
        <title>Characterization of Bifidobacterium kashiwanohense that utilizes both milk- and plant-derived oligosaccharides.</title>
        <authorList>
            <person name="Orihara K."/>
            <person name="Yahagi K."/>
            <person name="Saito Y."/>
            <person name="Watanabe Y."/>
            <person name="Sasai T."/>
            <person name="Hara T."/>
            <person name="Tsukuda N."/>
            <person name="Oki K."/>
            <person name="Fujimoto J."/>
            <person name="Matsuki T."/>
        </authorList>
    </citation>
    <scope>NUCLEOTIDE SEQUENCE</scope>
    <source>
        <strain evidence="1">YIT 13062</strain>
    </source>
</reference>
<dbReference type="EMBL" id="JAOPMH010000001">
    <property type="protein sequence ID" value="MDH7889158.1"/>
    <property type="molecule type" value="Genomic_DNA"/>
</dbReference>
<evidence type="ECO:0000313" key="2">
    <source>
        <dbReference type="Proteomes" id="UP001161916"/>
    </source>
</evidence>
<gene>
    <name evidence="1" type="ORF">OB951_00780</name>
</gene>
<protein>
    <submittedName>
        <fullName evidence="1">Uncharacterized protein</fullName>
    </submittedName>
</protein>
<organism evidence="1 2">
    <name type="scientific">Bifidobacterium catenulatum subsp. kashiwanohense</name>
    <dbReference type="NCBI Taxonomy" id="630129"/>
    <lineage>
        <taxon>Bacteria</taxon>
        <taxon>Bacillati</taxon>
        <taxon>Actinomycetota</taxon>
        <taxon>Actinomycetes</taxon>
        <taxon>Bifidobacteriales</taxon>
        <taxon>Bifidobacteriaceae</taxon>
        <taxon>Bifidobacterium</taxon>
    </lineage>
</organism>
<reference evidence="1" key="1">
    <citation type="submission" date="2022-09" db="EMBL/GenBank/DDBJ databases">
        <authorList>
            <person name="Orihara K."/>
        </authorList>
    </citation>
    <scope>NUCLEOTIDE SEQUENCE</scope>
    <source>
        <strain evidence="1">YIT 13062</strain>
    </source>
</reference>
<proteinExistence type="predicted"/>
<evidence type="ECO:0000313" key="1">
    <source>
        <dbReference type="EMBL" id="MDH7889158.1"/>
    </source>
</evidence>